<dbReference type="GO" id="GO:0005783">
    <property type="term" value="C:endoplasmic reticulum"/>
    <property type="evidence" value="ECO:0007669"/>
    <property type="project" value="TreeGrafter"/>
</dbReference>
<dbReference type="AlphaFoldDB" id="A0A8C4ZNU7"/>
<keyword evidence="1" id="KW-0472">Membrane</keyword>
<dbReference type="Ensembl" id="ENSGMOT00000018350.2">
    <property type="protein sequence ID" value="ENSGMOP00000017911.2"/>
    <property type="gene ID" value="ENSGMOG00000016678.2"/>
</dbReference>
<organism evidence="2 3">
    <name type="scientific">Gadus morhua</name>
    <name type="common">Atlantic cod</name>
    <dbReference type="NCBI Taxonomy" id="8049"/>
    <lineage>
        <taxon>Eukaryota</taxon>
        <taxon>Metazoa</taxon>
        <taxon>Chordata</taxon>
        <taxon>Craniata</taxon>
        <taxon>Vertebrata</taxon>
        <taxon>Euteleostomi</taxon>
        <taxon>Actinopterygii</taxon>
        <taxon>Neopterygii</taxon>
        <taxon>Teleostei</taxon>
        <taxon>Neoteleostei</taxon>
        <taxon>Acanthomorphata</taxon>
        <taxon>Zeiogadaria</taxon>
        <taxon>Gadariae</taxon>
        <taxon>Gadiformes</taxon>
        <taxon>Gadoidei</taxon>
        <taxon>Gadidae</taxon>
        <taxon>Gadus</taxon>
    </lineage>
</organism>
<reference evidence="2" key="2">
    <citation type="submission" date="2025-09" db="UniProtKB">
        <authorList>
            <consortium name="Ensembl"/>
        </authorList>
    </citation>
    <scope>IDENTIFICATION</scope>
</reference>
<keyword evidence="1" id="KW-0812">Transmembrane</keyword>
<evidence type="ECO:0000313" key="2">
    <source>
        <dbReference type="Ensembl" id="ENSGMOP00000017911.2"/>
    </source>
</evidence>
<proteinExistence type="predicted"/>
<keyword evidence="1" id="KW-1133">Transmembrane helix</keyword>
<evidence type="ECO:0000256" key="1">
    <source>
        <dbReference type="SAM" id="Phobius"/>
    </source>
</evidence>
<dbReference type="Proteomes" id="UP000694546">
    <property type="component" value="Chromosome 15"/>
</dbReference>
<dbReference type="PANTHER" id="PTHR10983">
    <property type="entry name" value="1-ACYLGLYCEROL-3-PHOSPHATE ACYLTRANSFERASE-RELATED"/>
    <property type="match status" value="1"/>
</dbReference>
<dbReference type="OMA" id="RANIIMM"/>
<name>A0A8C4ZNU7_GADMO</name>
<sequence length="114" mass="12995">MGLKDVFIVQLVLGLVFVASGLAINLIQLITCVLWPINRQLYRCINTRLSYSLWSKLVMLLERWSGTECTLFLEQSSTLEKLGKEQAIIILNHKYEIDFLCGWTTWPSASGSWG</sequence>
<reference evidence="2" key="1">
    <citation type="submission" date="2025-08" db="UniProtKB">
        <authorList>
            <consortium name="Ensembl"/>
        </authorList>
    </citation>
    <scope>IDENTIFICATION</scope>
</reference>
<dbReference type="GeneTree" id="ENSGT01010000229388"/>
<protein>
    <submittedName>
        <fullName evidence="2">Uncharacterized protein</fullName>
    </submittedName>
</protein>
<dbReference type="GO" id="GO:0003841">
    <property type="term" value="F:1-acylglycerol-3-phosphate O-acyltransferase activity"/>
    <property type="evidence" value="ECO:0007669"/>
    <property type="project" value="TreeGrafter"/>
</dbReference>
<dbReference type="PANTHER" id="PTHR10983:SF9">
    <property type="entry name" value="1-ACYL-SN-GLYCEROL-3-PHOSPHATE ACYLTRANSFERASE GAMMA"/>
    <property type="match status" value="1"/>
</dbReference>
<keyword evidence="3" id="KW-1185">Reference proteome</keyword>
<accession>A0A8C4ZNU7</accession>
<evidence type="ECO:0000313" key="3">
    <source>
        <dbReference type="Proteomes" id="UP000694546"/>
    </source>
</evidence>
<feature type="transmembrane region" description="Helical" evidence="1">
    <location>
        <begin position="6"/>
        <end position="35"/>
    </location>
</feature>